<sequence length="132" mass="14804">MATSDHGRHQTMGDITPDDLGCRAQLLVDKHAEYIRSFSKIWENTDKIEFVATEHFWMSGMYWGLTAMSLLGKLEDMDEAAITSWVLSCQHECGGFGGSSRNDPHLLYTLSAVQILALYDKLHLVDAQRIAA</sequence>
<comment type="cofactor">
    <cofactor evidence="1">
        <name>Zn(2+)</name>
        <dbReference type="ChEBI" id="CHEBI:29105"/>
    </cofactor>
</comment>
<dbReference type="PANTHER" id="PTHR11774">
    <property type="entry name" value="GERANYLGERANYL TRANSFERASE TYPE BETA SUBUNIT"/>
    <property type="match status" value="1"/>
</dbReference>
<dbReference type="GO" id="GO:0046872">
    <property type="term" value="F:metal ion binding"/>
    <property type="evidence" value="ECO:0007669"/>
    <property type="project" value="UniProtKB-KW"/>
</dbReference>
<dbReference type="PANTHER" id="PTHR11774:SF11">
    <property type="entry name" value="GERANYLGERANYL TRANSFERASE TYPE-2 SUBUNIT BETA"/>
    <property type="match status" value="1"/>
</dbReference>
<keyword evidence="5" id="KW-0479">Metal-binding</keyword>
<evidence type="ECO:0000256" key="3">
    <source>
        <dbReference type="ARBA" id="ARBA00022602"/>
    </source>
</evidence>
<evidence type="ECO:0000313" key="12">
    <source>
        <dbReference type="Proteomes" id="UP000485058"/>
    </source>
</evidence>
<dbReference type="SUPFAM" id="SSF48239">
    <property type="entry name" value="Terpenoid cyclases/Protein prenyltransferases"/>
    <property type="match status" value="1"/>
</dbReference>
<dbReference type="Pfam" id="PF00432">
    <property type="entry name" value="Prenyltrans"/>
    <property type="match status" value="1"/>
</dbReference>
<feature type="non-terminal residue" evidence="11">
    <location>
        <position position="132"/>
    </location>
</feature>
<dbReference type="Proteomes" id="UP000485058">
    <property type="component" value="Unassembled WGS sequence"/>
</dbReference>
<feature type="non-terminal residue" evidence="11">
    <location>
        <position position="1"/>
    </location>
</feature>
<dbReference type="Gene3D" id="1.50.10.20">
    <property type="match status" value="1"/>
</dbReference>
<dbReference type="InterPro" id="IPR008930">
    <property type="entry name" value="Terpenoid_cyclase/PrenylTrfase"/>
</dbReference>
<evidence type="ECO:0000256" key="1">
    <source>
        <dbReference type="ARBA" id="ARBA00001947"/>
    </source>
</evidence>
<evidence type="ECO:0000256" key="5">
    <source>
        <dbReference type="ARBA" id="ARBA00022723"/>
    </source>
</evidence>
<keyword evidence="12" id="KW-1185">Reference proteome</keyword>
<evidence type="ECO:0000313" key="11">
    <source>
        <dbReference type="EMBL" id="GFH29111.1"/>
    </source>
</evidence>
<evidence type="ECO:0000259" key="10">
    <source>
        <dbReference type="Pfam" id="PF00432"/>
    </source>
</evidence>
<evidence type="ECO:0000256" key="7">
    <source>
        <dbReference type="ARBA" id="ARBA00022833"/>
    </source>
</evidence>
<dbReference type="GO" id="GO:0004663">
    <property type="term" value="F:Rab geranylgeranyltransferase activity"/>
    <property type="evidence" value="ECO:0007669"/>
    <property type="project" value="TreeGrafter"/>
</dbReference>
<reference evidence="11 12" key="1">
    <citation type="submission" date="2020-02" db="EMBL/GenBank/DDBJ databases">
        <title>Draft genome sequence of Haematococcus lacustris strain NIES-144.</title>
        <authorList>
            <person name="Morimoto D."/>
            <person name="Nakagawa S."/>
            <person name="Yoshida T."/>
            <person name="Sawayama S."/>
        </authorList>
    </citation>
    <scope>NUCLEOTIDE SEQUENCE [LARGE SCALE GENOMIC DNA]</scope>
    <source>
        <strain evidence="11 12">NIES-144</strain>
    </source>
</reference>
<comment type="similarity">
    <text evidence="2">Belongs to the protein prenyltransferase subunit beta family.</text>
</comment>
<dbReference type="AlphaFoldDB" id="A0A6A0A9L7"/>
<evidence type="ECO:0000256" key="4">
    <source>
        <dbReference type="ARBA" id="ARBA00022679"/>
    </source>
</evidence>
<dbReference type="InterPro" id="IPR045089">
    <property type="entry name" value="PGGT1B-like"/>
</dbReference>
<comment type="caution">
    <text evidence="11">The sequence shown here is derived from an EMBL/GenBank/DDBJ whole genome shotgun (WGS) entry which is preliminary data.</text>
</comment>
<keyword evidence="6" id="KW-0677">Repeat</keyword>
<dbReference type="InterPro" id="IPR001330">
    <property type="entry name" value="Prenyltrans"/>
</dbReference>
<keyword evidence="4 11" id="KW-0808">Transferase</keyword>
<proteinExistence type="inferred from homology"/>
<dbReference type="EMBL" id="BLLF01004187">
    <property type="protein sequence ID" value="GFH29111.1"/>
    <property type="molecule type" value="Genomic_DNA"/>
</dbReference>
<gene>
    <name evidence="11" type="ORF">HaLaN_27716</name>
</gene>
<evidence type="ECO:0000256" key="2">
    <source>
        <dbReference type="ARBA" id="ARBA00010497"/>
    </source>
</evidence>
<keyword evidence="3" id="KW-0637">Prenyltransferase</keyword>
<name>A0A6A0A9L7_HAELA</name>
<evidence type="ECO:0000256" key="9">
    <source>
        <dbReference type="ARBA" id="ARBA00032766"/>
    </source>
</evidence>
<keyword evidence="7" id="KW-0862">Zinc</keyword>
<accession>A0A6A0A9L7</accession>
<dbReference type="GO" id="GO:0005968">
    <property type="term" value="C:Rab-protein geranylgeranyltransferase complex"/>
    <property type="evidence" value="ECO:0007669"/>
    <property type="project" value="TreeGrafter"/>
</dbReference>
<protein>
    <recommendedName>
        <fullName evidence="8">Geranylgeranyl transferase type II subunit beta</fullName>
    </recommendedName>
    <alternativeName>
        <fullName evidence="9">Type II protein geranyl-geranyltransferase subunit beta</fullName>
    </alternativeName>
</protein>
<feature type="domain" description="Prenyltransferase alpha-alpha toroid" evidence="10">
    <location>
        <begin position="26"/>
        <end position="131"/>
    </location>
</feature>
<evidence type="ECO:0000256" key="8">
    <source>
        <dbReference type="ARBA" id="ARBA00030816"/>
    </source>
</evidence>
<evidence type="ECO:0000256" key="6">
    <source>
        <dbReference type="ARBA" id="ARBA00022737"/>
    </source>
</evidence>
<organism evidence="11 12">
    <name type="scientific">Haematococcus lacustris</name>
    <name type="common">Green alga</name>
    <name type="synonym">Haematococcus pluvialis</name>
    <dbReference type="NCBI Taxonomy" id="44745"/>
    <lineage>
        <taxon>Eukaryota</taxon>
        <taxon>Viridiplantae</taxon>
        <taxon>Chlorophyta</taxon>
        <taxon>core chlorophytes</taxon>
        <taxon>Chlorophyceae</taxon>
        <taxon>CS clade</taxon>
        <taxon>Chlamydomonadales</taxon>
        <taxon>Haematococcaceae</taxon>
        <taxon>Haematococcus</taxon>
    </lineage>
</organism>